<protein>
    <submittedName>
        <fullName evidence="1">HAD-IA family hydrolase</fullName>
    </submittedName>
</protein>
<dbReference type="NCBIfam" id="TIGR01549">
    <property type="entry name" value="HAD-SF-IA-v1"/>
    <property type="match status" value="1"/>
</dbReference>
<name>A0ABV0EBD3_9BURK</name>
<dbReference type="InterPro" id="IPR023214">
    <property type="entry name" value="HAD_sf"/>
</dbReference>
<dbReference type="Pfam" id="PF13242">
    <property type="entry name" value="Hydrolase_like"/>
    <property type="match status" value="1"/>
</dbReference>
<dbReference type="SUPFAM" id="SSF56784">
    <property type="entry name" value="HAD-like"/>
    <property type="match status" value="1"/>
</dbReference>
<dbReference type="GO" id="GO:0016787">
    <property type="term" value="F:hydrolase activity"/>
    <property type="evidence" value="ECO:0007669"/>
    <property type="project" value="UniProtKB-KW"/>
</dbReference>
<keyword evidence="1" id="KW-0378">Hydrolase</keyword>
<dbReference type="Pfam" id="PF13344">
    <property type="entry name" value="Hydrolase_6"/>
    <property type="match status" value="1"/>
</dbReference>
<proteinExistence type="predicted"/>
<keyword evidence="2" id="KW-1185">Reference proteome</keyword>
<reference evidence="1 2" key="1">
    <citation type="submission" date="2024-02" db="EMBL/GenBank/DDBJ databases">
        <title>New thermophilic sulfur-oxidizing bacteria from a hot springs of the Uzon caldera (Kamchatka, Russia).</title>
        <authorList>
            <person name="Dukat A.M."/>
            <person name="Elcheninov A.G."/>
            <person name="Frolov E.N."/>
        </authorList>
    </citation>
    <scope>NUCLEOTIDE SEQUENCE [LARGE SCALE GENOMIC DNA]</scope>
    <source>
        <strain evidence="1 2">AK1</strain>
    </source>
</reference>
<gene>
    <name evidence="1" type="ORF">V6E02_01705</name>
</gene>
<evidence type="ECO:0000313" key="1">
    <source>
        <dbReference type="EMBL" id="MEO1765936.1"/>
    </source>
</evidence>
<dbReference type="PANTHER" id="PTHR19288:SF90">
    <property type="entry name" value="OS08G0542600 PROTEIN"/>
    <property type="match status" value="1"/>
</dbReference>
<dbReference type="InterPro" id="IPR006439">
    <property type="entry name" value="HAD-SF_hydro_IA"/>
</dbReference>
<dbReference type="RefSeq" id="WP_347306528.1">
    <property type="nucleotide sequence ID" value="NZ_JBAJEX010000001.1"/>
</dbReference>
<dbReference type="InterPro" id="IPR006357">
    <property type="entry name" value="HAD-SF_hydro_IIA"/>
</dbReference>
<dbReference type="InterPro" id="IPR036412">
    <property type="entry name" value="HAD-like_sf"/>
</dbReference>
<dbReference type="PANTHER" id="PTHR19288">
    <property type="entry name" value="4-NITROPHENYLPHOSPHATASE-RELATED"/>
    <property type="match status" value="1"/>
</dbReference>
<dbReference type="Gene3D" id="3.40.50.1000">
    <property type="entry name" value="HAD superfamily/HAD-like"/>
    <property type="match status" value="2"/>
</dbReference>
<dbReference type="Proteomes" id="UP001482231">
    <property type="component" value="Unassembled WGS sequence"/>
</dbReference>
<evidence type="ECO:0000313" key="2">
    <source>
        <dbReference type="Proteomes" id="UP001482231"/>
    </source>
</evidence>
<sequence length="285" mass="30382">MGSTEVDIPAISLAELLARYDALLLDAYGVLVGDEAALPGAVALIDWLNDHGKPYLVVTNSASRLPETAARRYGDFGLDIPAQRILTSGSLLQQHFRTHRLIDARCVVLGPEDSRTYVVRAGGHVVTGDGEFDVLVICDEKGFPFLETVDGVLTALFAAIDGGRTPHLVLPNPDLIYPTGKGYGVTAGSIALIIEAALALRYPGRRDLRFHRLGKPEPALFAAAVERLGTRRLVMIGDQLETDVRGARAFGLDAAWLEGGVSAGPLADARFAPTWVLPSLAGPLP</sequence>
<dbReference type="EMBL" id="JBAJEX010000001">
    <property type="protein sequence ID" value="MEO1765936.1"/>
    <property type="molecule type" value="Genomic_DNA"/>
</dbReference>
<comment type="caution">
    <text evidence="1">The sequence shown here is derived from an EMBL/GenBank/DDBJ whole genome shotgun (WGS) entry which is preliminary data.</text>
</comment>
<organism evidence="1 2">
    <name type="scientific">Thiobacter aerophilum</name>
    <dbReference type="NCBI Taxonomy" id="3121275"/>
    <lineage>
        <taxon>Bacteria</taxon>
        <taxon>Pseudomonadati</taxon>
        <taxon>Pseudomonadota</taxon>
        <taxon>Betaproteobacteria</taxon>
        <taxon>Burkholderiales</taxon>
        <taxon>Thiobacteraceae</taxon>
        <taxon>Thiobacter</taxon>
    </lineage>
</organism>
<accession>A0ABV0EBD3</accession>